<reference evidence="3 4" key="1">
    <citation type="journal article" date="2013" name="Curr. Biol.">
        <title>The Genome of the Foraminiferan Reticulomyxa filosa.</title>
        <authorList>
            <person name="Glockner G."/>
            <person name="Hulsmann N."/>
            <person name="Schleicher M."/>
            <person name="Noegel A.A."/>
            <person name="Eichinger L."/>
            <person name="Gallinger C."/>
            <person name="Pawlowski J."/>
            <person name="Sierra R."/>
            <person name="Euteneuer U."/>
            <person name="Pillet L."/>
            <person name="Moustafa A."/>
            <person name="Platzer M."/>
            <person name="Groth M."/>
            <person name="Szafranski K."/>
            <person name="Schliwa M."/>
        </authorList>
    </citation>
    <scope>NUCLEOTIDE SEQUENCE [LARGE SCALE GENOMIC DNA]</scope>
</reference>
<organism evidence="3 4">
    <name type="scientific">Reticulomyxa filosa</name>
    <dbReference type="NCBI Taxonomy" id="46433"/>
    <lineage>
        <taxon>Eukaryota</taxon>
        <taxon>Sar</taxon>
        <taxon>Rhizaria</taxon>
        <taxon>Retaria</taxon>
        <taxon>Foraminifera</taxon>
        <taxon>Monothalamids</taxon>
        <taxon>Reticulomyxidae</taxon>
        <taxon>Reticulomyxa</taxon>
    </lineage>
</organism>
<comment type="caution">
    <text evidence="3">The sequence shown here is derived from an EMBL/GenBank/DDBJ whole genome shotgun (WGS) entry which is preliminary data.</text>
</comment>
<dbReference type="InterPro" id="IPR011990">
    <property type="entry name" value="TPR-like_helical_dom_sf"/>
</dbReference>
<keyword evidence="4" id="KW-1185">Reference proteome</keyword>
<keyword evidence="2" id="KW-0802">TPR repeat</keyword>
<dbReference type="InterPro" id="IPR019734">
    <property type="entry name" value="TPR_rpt"/>
</dbReference>
<protein>
    <submittedName>
        <fullName evidence="3">Uncharacterized protein</fullName>
    </submittedName>
</protein>
<dbReference type="SMART" id="SM00028">
    <property type="entry name" value="TPR"/>
    <property type="match status" value="3"/>
</dbReference>
<keyword evidence="1" id="KW-0677">Repeat</keyword>
<proteinExistence type="predicted"/>
<evidence type="ECO:0000256" key="2">
    <source>
        <dbReference type="ARBA" id="ARBA00022803"/>
    </source>
</evidence>
<feature type="non-terminal residue" evidence="3">
    <location>
        <position position="264"/>
    </location>
</feature>
<name>X6LFP9_RETFI</name>
<evidence type="ECO:0000256" key="1">
    <source>
        <dbReference type="ARBA" id="ARBA00022737"/>
    </source>
</evidence>
<dbReference type="Proteomes" id="UP000023152">
    <property type="component" value="Unassembled WGS sequence"/>
</dbReference>
<sequence length="264" mass="31570">MVSSNLDESLTHLKGWDCKTDDNIEQNPIKQKHFVGAFTIIQFHCGGIEFEEVIIYGRVYEVHCDFICEHAYITNHFFHLKPQFCYTLHNQSFISMHLNIYFNQVCKLAFEAYDSDLFQTTIGYSHYAYSLMEQNPNIKDSINYKTLANLYHNLGFCYMKIYEIKKGFYWLKKELDIYLNMPKVKDENLLTCLRFLGYIYYKLRQYDTSIDYCKRALSIWIAKFDINHSQFGHLYTMLGIAYFRTEQFDKGQECFEKSLEIYLK</sequence>
<dbReference type="Pfam" id="PF13424">
    <property type="entry name" value="TPR_12"/>
    <property type="match status" value="1"/>
</dbReference>
<evidence type="ECO:0000313" key="4">
    <source>
        <dbReference type="Proteomes" id="UP000023152"/>
    </source>
</evidence>
<gene>
    <name evidence="3" type="ORF">RFI_37526</name>
</gene>
<dbReference type="Gene3D" id="1.25.40.10">
    <property type="entry name" value="Tetratricopeptide repeat domain"/>
    <property type="match status" value="1"/>
</dbReference>
<dbReference type="SUPFAM" id="SSF48452">
    <property type="entry name" value="TPR-like"/>
    <property type="match status" value="1"/>
</dbReference>
<dbReference type="PANTHER" id="PTHR45641:SF19">
    <property type="entry name" value="NEPHROCYSTIN-3"/>
    <property type="match status" value="1"/>
</dbReference>
<dbReference type="EMBL" id="ASPP01042432">
    <property type="protein sequence ID" value="ETN99941.1"/>
    <property type="molecule type" value="Genomic_DNA"/>
</dbReference>
<dbReference type="AlphaFoldDB" id="X6LFP9"/>
<accession>X6LFP9</accession>
<dbReference type="PANTHER" id="PTHR45641">
    <property type="entry name" value="TETRATRICOPEPTIDE REPEAT PROTEIN (AFU_ORTHOLOGUE AFUA_6G03870)"/>
    <property type="match status" value="1"/>
</dbReference>
<dbReference type="PROSITE" id="PS50293">
    <property type="entry name" value="TPR_REGION"/>
    <property type="match status" value="1"/>
</dbReference>
<evidence type="ECO:0000313" key="3">
    <source>
        <dbReference type="EMBL" id="ETN99941.1"/>
    </source>
</evidence>